<protein>
    <submittedName>
        <fullName evidence="8">Uncharacterized protein</fullName>
    </submittedName>
</protein>
<evidence type="ECO:0000256" key="5">
    <source>
        <dbReference type="ARBA" id="ARBA00023002"/>
    </source>
</evidence>
<evidence type="ECO:0000313" key="9">
    <source>
        <dbReference type="Proteomes" id="UP001346149"/>
    </source>
</evidence>
<proteinExistence type="inferred from homology"/>
<evidence type="ECO:0000256" key="6">
    <source>
        <dbReference type="ARBA" id="ARBA00023004"/>
    </source>
</evidence>
<keyword evidence="4" id="KW-0479">Metal-binding</keyword>
<evidence type="ECO:0000256" key="3">
    <source>
        <dbReference type="ARBA" id="ARBA00022617"/>
    </source>
</evidence>
<dbReference type="PANTHER" id="PTHR47944">
    <property type="entry name" value="CYTOCHROME P450 98A9"/>
    <property type="match status" value="1"/>
</dbReference>
<dbReference type="EMBL" id="JAXQNO010000024">
    <property type="protein sequence ID" value="KAK4762942.1"/>
    <property type="molecule type" value="Genomic_DNA"/>
</dbReference>
<comment type="caution">
    <text evidence="8">The sequence shown here is derived from an EMBL/GenBank/DDBJ whole genome shotgun (WGS) entry which is preliminary data.</text>
</comment>
<dbReference type="SUPFAM" id="SSF48264">
    <property type="entry name" value="Cytochrome P450"/>
    <property type="match status" value="1"/>
</dbReference>
<evidence type="ECO:0000256" key="4">
    <source>
        <dbReference type="ARBA" id="ARBA00022723"/>
    </source>
</evidence>
<dbReference type="PANTHER" id="PTHR47944:SF18">
    <property type="entry name" value="FLAVONOID 3'-MONOOXYGENASE"/>
    <property type="match status" value="1"/>
</dbReference>
<name>A0AAN7KAP2_TRANT</name>
<gene>
    <name evidence="8" type="ORF">SAY86_008710</name>
</gene>
<comment type="similarity">
    <text evidence="2">Belongs to the cytochrome P450 family.</text>
</comment>
<dbReference type="GO" id="GO:0016705">
    <property type="term" value="F:oxidoreductase activity, acting on paired donors, with incorporation or reduction of molecular oxygen"/>
    <property type="evidence" value="ECO:0007669"/>
    <property type="project" value="InterPro"/>
</dbReference>
<dbReference type="GO" id="GO:0005506">
    <property type="term" value="F:iron ion binding"/>
    <property type="evidence" value="ECO:0007669"/>
    <property type="project" value="InterPro"/>
</dbReference>
<dbReference type="InterPro" id="IPR036396">
    <property type="entry name" value="Cyt_P450_sf"/>
</dbReference>
<evidence type="ECO:0000313" key="8">
    <source>
        <dbReference type="EMBL" id="KAK4762942.1"/>
    </source>
</evidence>
<evidence type="ECO:0000256" key="1">
    <source>
        <dbReference type="ARBA" id="ARBA00001971"/>
    </source>
</evidence>
<keyword evidence="9" id="KW-1185">Reference proteome</keyword>
<keyword evidence="7" id="KW-0503">Monooxygenase</keyword>
<keyword evidence="3" id="KW-0349">Heme</keyword>
<dbReference type="GO" id="GO:0020037">
    <property type="term" value="F:heme binding"/>
    <property type="evidence" value="ECO:0007669"/>
    <property type="project" value="InterPro"/>
</dbReference>
<evidence type="ECO:0000256" key="7">
    <source>
        <dbReference type="ARBA" id="ARBA00023033"/>
    </source>
</evidence>
<organism evidence="8 9">
    <name type="scientific">Trapa natans</name>
    <name type="common">Water chestnut</name>
    <dbReference type="NCBI Taxonomy" id="22666"/>
    <lineage>
        <taxon>Eukaryota</taxon>
        <taxon>Viridiplantae</taxon>
        <taxon>Streptophyta</taxon>
        <taxon>Embryophyta</taxon>
        <taxon>Tracheophyta</taxon>
        <taxon>Spermatophyta</taxon>
        <taxon>Magnoliopsida</taxon>
        <taxon>eudicotyledons</taxon>
        <taxon>Gunneridae</taxon>
        <taxon>Pentapetalae</taxon>
        <taxon>rosids</taxon>
        <taxon>malvids</taxon>
        <taxon>Myrtales</taxon>
        <taxon>Lythraceae</taxon>
        <taxon>Trapa</taxon>
    </lineage>
</organism>
<dbReference type="Proteomes" id="UP001346149">
    <property type="component" value="Unassembled WGS sequence"/>
</dbReference>
<keyword evidence="6" id="KW-0408">Iron</keyword>
<dbReference type="AlphaFoldDB" id="A0AAN7KAP2"/>
<reference evidence="8 9" key="1">
    <citation type="journal article" date="2023" name="Hortic Res">
        <title>Pangenome of water caltrop reveals structural variations and asymmetric subgenome divergence after allopolyploidization.</title>
        <authorList>
            <person name="Zhang X."/>
            <person name="Chen Y."/>
            <person name="Wang L."/>
            <person name="Yuan Y."/>
            <person name="Fang M."/>
            <person name="Shi L."/>
            <person name="Lu R."/>
            <person name="Comes H.P."/>
            <person name="Ma Y."/>
            <person name="Chen Y."/>
            <person name="Huang G."/>
            <person name="Zhou Y."/>
            <person name="Zheng Z."/>
            <person name="Qiu Y."/>
        </authorList>
    </citation>
    <scope>NUCLEOTIDE SEQUENCE [LARGE SCALE GENOMIC DNA]</scope>
    <source>
        <strain evidence="8">F231</strain>
    </source>
</reference>
<sequence length="139" mass="14956">MVLAQYGPRWKLMRKLTSLHLLGPKALEHGAALRREEVGILVRAVRDAGTVAVQEILSSALGNIISRMMLSRRVMAAEAEGPESGFKDLVKDALTLSDGAAGNRAQTVNMEESFGLTLKMAVPLTAIARPRLSPCAYAI</sequence>
<dbReference type="GO" id="GO:0004497">
    <property type="term" value="F:monooxygenase activity"/>
    <property type="evidence" value="ECO:0007669"/>
    <property type="project" value="UniProtKB-KW"/>
</dbReference>
<keyword evidence="5" id="KW-0560">Oxidoreductase</keyword>
<comment type="cofactor">
    <cofactor evidence="1">
        <name>heme</name>
        <dbReference type="ChEBI" id="CHEBI:30413"/>
    </cofactor>
</comment>
<dbReference type="Gene3D" id="1.10.630.10">
    <property type="entry name" value="Cytochrome P450"/>
    <property type="match status" value="1"/>
</dbReference>
<evidence type="ECO:0000256" key="2">
    <source>
        <dbReference type="ARBA" id="ARBA00010617"/>
    </source>
</evidence>
<accession>A0AAN7KAP2</accession>